<sequence>MAFGKCLKSAFSPFLMCLHPELADEQQWSLLASEIHEKPNQSLVSCLKNTDIIKQTVLEDSTRLKELMAICGDGKISKLQKNAFLSVKFWELWAELRKVCQEEQTRVSINTIVSNENINNMEALIQKSVHKQFEKGTPL</sequence>
<accession>A0ABP1RJH9</accession>
<protein>
    <submittedName>
        <fullName evidence="1">Uncharacterized protein</fullName>
    </submittedName>
</protein>
<keyword evidence="2" id="KW-1185">Reference proteome</keyword>
<evidence type="ECO:0000313" key="2">
    <source>
        <dbReference type="Proteomes" id="UP001642540"/>
    </source>
</evidence>
<gene>
    <name evidence="1" type="ORF">ODALV1_LOCUS22966</name>
</gene>
<evidence type="ECO:0000313" key="1">
    <source>
        <dbReference type="EMBL" id="CAL8129203.1"/>
    </source>
</evidence>
<proteinExistence type="predicted"/>
<name>A0ABP1RJH9_9HEXA</name>
<dbReference type="EMBL" id="CAXLJM020000076">
    <property type="protein sequence ID" value="CAL8129203.1"/>
    <property type="molecule type" value="Genomic_DNA"/>
</dbReference>
<reference evidence="1 2" key="1">
    <citation type="submission" date="2024-08" db="EMBL/GenBank/DDBJ databases">
        <authorList>
            <person name="Cucini C."/>
            <person name="Frati F."/>
        </authorList>
    </citation>
    <scope>NUCLEOTIDE SEQUENCE [LARGE SCALE GENOMIC DNA]</scope>
</reference>
<comment type="caution">
    <text evidence="1">The sequence shown here is derived from an EMBL/GenBank/DDBJ whole genome shotgun (WGS) entry which is preliminary data.</text>
</comment>
<organism evidence="1 2">
    <name type="scientific">Orchesella dallaii</name>
    <dbReference type="NCBI Taxonomy" id="48710"/>
    <lineage>
        <taxon>Eukaryota</taxon>
        <taxon>Metazoa</taxon>
        <taxon>Ecdysozoa</taxon>
        <taxon>Arthropoda</taxon>
        <taxon>Hexapoda</taxon>
        <taxon>Collembola</taxon>
        <taxon>Entomobryomorpha</taxon>
        <taxon>Entomobryoidea</taxon>
        <taxon>Orchesellidae</taxon>
        <taxon>Orchesellinae</taxon>
        <taxon>Orchesella</taxon>
    </lineage>
</organism>
<dbReference type="Proteomes" id="UP001642540">
    <property type="component" value="Unassembled WGS sequence"/>
</dbReference>